<evidence type="ECO:0000313" key="1">
    <source>
        <dbReference type="EMBL" id="RXN92836.1"/>
    </source>
</evidence>
<evidence type="ECO:0008006" key="3">
    <source>
        <dbReference type="Google" id="ProtNLM"/>
    </source>
</evidence>
<dbReference type="EMBL" id="PYAL01000001">
    <property type="protein sequence ID" value="RXN92836.1"/>
    <property type="molecule type" value="Genomic_DNA"/>
</dbReference>
<sequence length="188" mass="19836">MKYHRYLIVAIAMLLGGCASDYYDAKDEYIAHVKNAEAYRAAGKEDLAKAEDAQARDSYQRMMSLLAYYQGQDAKLSAAVNAVTPSLTSGLSAYGASTGTVRSNNAGYSAGYQALAATSASSSRPAAACHRDTPDQAAKCCYQQNGSVMESTNGNGAQYVTCLAPSQGKWSCRYRGGSLDGTNACAVE</sequence>
<reference evidence="1 2" key="1">
    <citation type="journal article" date="2017" name="Int. J. Syst. Evol. Microbiol.">
        <title>Achromobacter aloeverae sp. nov., isolated from the root of Aloe vera (L.) Burm.f.</title>
        <authorList>
            <person name="Kuncharoen N."/>
            <person name="Muramatsu Y."/>
            <person name="Shibata C."/>
            <person name="Kamakura Y."/>
            <person name="Nakagawa Y."/>
            <person name="Tanasupawat S."/>
        </authorList>
    </citation>
    <scope>NUCLEOTIDE SEQUENCE [LARGE SCALE GENOMIC DNA]</scope>
    <source>
        <strain evidence="1 2">AVA-1</strain>
    </source>
</reference>
<dbReference type="PROSITE" id="PS51257">
    <property type="entry name" value="PROKAR_LIPOPROTEIN"/>
    <property type="match status" value="1"/>
</dbReference>
<dbReference type="AlphaFoldDB" id="A0A4Q1HQZ0"/>
<protein>
    <recommendedName>
        <fullName evidence="3">Lipoprotein</fullName>
    </recommendedName>
</protein>
<accession>A0A4Q1HQZ0</accession>
<evidence type="ECO:0000313" key="2">
    <source>
        <dbReference type="Proteomes" id="UP000290849"/>
    </source>
</evidence>
<proteinExistence type="predicted"/>
<keyword evidence="2" id="KW-1185">Reference proteome</keyword>
<comment type="caution">
    <text evidence="1">The sequence shown here is derived from an EMBL/GenBank/DDBJ whole genome shotgun (WGS) entry which is preliminary data.</text>
</comment>
<dbReference type="Proteomes" id="UP000290849">
    <property type="component" value="Unassembled WGS sequence"/>
</dbReference>
<name>A0A4Q1HQZ0_9BURK</name>
<organism evidence="1 2">
    <name type="scientific">Achromobacter aloeverae</name>
    <dbReference type="NCBI Taxonomy" id="1750518"/>
    <lineage>
        <taxon>Bacteria</taxon>
        <taxon>Pseudomonadati</taxon>
        <taxon>Pseudomonadota</taxon>
        <taxon>Betaproteobacteria</taxon>
        <taxon>Burkholderiales</taxon>
        <taxon>Alcaligenaceae</taxon>
        <taxon>Achromobacter</taxon>
    </lineage>
</organism>
<dbReference type="RefSeq" id="WP_129148795.1">
    <property type="nucleotide sequence ID" value="NZ_JBHSDO010000006.1"/>
</dbReference>
<gene>
    <name evidence="1" type="ORF">C7R54_03590</name>
</gene>